<sequence length="53" mass="6044">MLKYTYVLVVAFLNADMEDLKASERFLVLQKPMIWHTETLISGVNTAGIKIQC</sequence>
<dbReference type="Gramene" id="TuG1812G0200005393.01.T03">
    <property type="protein sequence ID" value="TuG1812G0200005393.01.T03.cds449369"/>
    <property type="gene ID" value="TuG1812G0200005393.01"/>
</dbReference>
<proteinExistence type="predicted"/>
<keyword evidence="2" id="KW-1185">Reference proteome</keyword>
<evidence type="ECO:0000313" key="2">
    <source>
        <dbReference type="Proteomes" id="UP000015106"/>
    </source>
</evidence>
<protein>
    <submittedName>
        <fullName evidence="1">Uncharacterized protein</fullName>
    </submittedName>
</protein>
<dbReference type="AlphaFoldDB" id="A0A8R7PJW3"/>
<dbReference type="EnsemblPlants" id="TuG1812G0200005393.01.T03">
    <property type="protein sequence ID" value="TuG1812G0200005393.01.T03.cds449369"/>
    <property type="gene ID" value="TuG1812G0200005393.01"/>
</dbReference>
<accession>A0A8R7PJW3</accession>
<reference evidence="1" key="3">
    <citation type="submission" date="2022-06" db="UniProtKB">
        <authorList>
            <consortium name="EnsemblPlants"/>
        </authorList>
    </citation>
    <scope>IDENTIFICATION</scope>
</reference>
<reference evidence="2" key="1">
    <citation type="journal article" date="2013" name="Nature">
        <title>Draft genome of the wheat A-genome progenitor Triticum urartu.</title>
        <authorList>
            <person name="Ling H.Q."/>
            <person name="Zhao S."/>
            <person name="Liu D."/>
            <person name="Wang J."/>
            <person name="Sun H."/>
            <person name="Zhang C."/>
            <person name="Fan H."/>
            <person name="Li D."/>
            <person name="Dong L."/>
            <person name="Tao Y."/>
            <person name="Gao C."/>
            <person name="Wu H."/>
            <person name="Li Y."/>
            <person name="Cui Y."/>
            <person name="Guo X."/>
            <person name="Zheng S."/>
            <person name="Wang B."/>
            <person name="Yu K."/>
            <person name="Liang Q."/>
            <person name="Yang W."/>
            <person name="Lou X."/>
            <person name="Chen J."/>
            <person name="Feng M."/>
            <person name="Jian J."/>
            <person name="Zhang X."/>
            <person name="Luo G."/>
            <person name="Jiang Y."/>
            <person name="Liu J."/>
            <person name="Wang Z."/>
            <person name="Sha Y."/>
            <person name="Zhang B."/>
            <person name="Wu H."/>
            <person name="Tang D."/>
            <person name="Shen Q."/>
            <person name="Xue P."/>
            <person name="Zou S."/>
            <person name="Wang X."/>
            <person name="Liu X."/>
            <person name="Wang F."/>
            <person name="Yang Y."/>
            <person name="An X."/>
            <person name="Dong Z."/>
            <person name="Zhang K."/>
            <person name="Zhang X."/>
            <person name="Luo M.C."/>
            <person name="Dvorak J."/>
            <person name="Tong Y."/>
            <person name="Wang J."/>
            <person name="Yang H."/>
            <person name="Li Z."/>
            <person name="Wang D."/>
            <person name="Zhang A."/>
            <person name="Wang J."/>
        </authorList>
    </citation>
    <scope>NUCLEOTIDE SEQUENCE</scope>
    <source>
        <strain evidence="2">cv. G1812</strain>
    </source>
</reference>
<reference evidence="1" key="2">
    <citation type="submission" date="2018-03" db="EMBL/GenBank/DDBJ databases">
        <title>The Triticum urartu genome reveals the dynamic nature of wheat genome evolution.</title>
        <authorList>
            <person name="Ling H."/>
            <person name="Ma B."/>
            <person name="Shi X."/>
            <person name="Liu H."/>
            <person name="Dong L."/>
            <person name="Sun H."/>
            <person name="Cao Y."/>
            <person name="Gao Q."/>
            <person name="Zheng S."/>
            <person name="Li Y."/>
            <person name="Yu Y."/>
            <person name="Du H."/>
            <person name="Qi M."/>
            <person name="Li Y."/>
            <person name="Yu H."/>
            <person name="Cui Y."/>
            <person name="Wang N."/>
            <person name="Chen C."/>
            <person name="Wu H."/>
            <person name="Zhao Y."/>
            <person name="Zhang J."/>
            <person name="Li Y."/>
            <person name="Zhou W."/>
            <person name="Zhang B."/>
            <person name="Hu W."/>
            <person name="Eijk M."/>
            <person name="Tang J."/>
            <person name="Witsenboer H."/>
            <person name="Zhao S."/>
            <person name="Li Z."/>
            <person name="Zhang A."/>
            <person name="Wang D."/>
            <person name="Liang C."/>
        </authorList>
    </citation>
    <scope>NUCLEOTIDE SEQUENCE [LARGE SCALE GENOMIC DNA]</scope>
    <source>
        <strain evidence="1">cv. G1812</strain>
    </source>
</reference>
<name>A0A8R7PJW3_TRIUA</name>
<evidence type="ECO:0000313" key="1">
    <source>
        <dbReference type="EnsemblPlants" id="TuG1812G0200005393.01.T03.cds449369"/>
    </source>
</evidence>
<organism evidence="1 2">
    <name type="scientific">Triticum urartu</name>
    <name type="common">Red wild einkorn</name>
    <name type="synonym">Crithodium urartu</name>
    <dbReference type="NCBI Taxonomy" id="4572"/>
    <lineage>
        <taxon>Eukaryota</taxon>
        <taxon>Viridiplantae</taxon>
        <taxon>Streptophyta</taxon>
        <taxon>Embryophyta</taxon>
        <taxon>Tracheophyta</taxon>
        <taxon>Spermatophyta</taxon>
        <taxon>Magnoliopsida</taxon>
        <taxon>Liliopsida</taxon>
        <taxon>Poales</taxon>
        <taxon>Poaceae</taxon>
        <taxon>BOP clade</taxon>
        <taxon>Pooideae</taxon>
        <taxon>Triticodae</taxon>
        <taxon>Triticeae</taxon>
        <taxon>Triticinae</taxon>
        <taxon>Triticum</taxon>
    </lineage>
</organism>
<dbReference type="Proteomes" id="UP000015106">
    <property type="component" value="Chromosome 2"/>
</dbReference>